<sequence>MEPTGNAARRALTQGIAAHQQGLVGQPEQAEASGGQGRMRLAVGRCMGDGQDGALGGVGGGGKPVEVTSMAYVEHGERKP</sequence>
<reference evidence="1" key="2">
    <citation type="submission" date="2021-02" db="EMBL/GenBank/DDBJ databases">
        <authorList>
            <person name="Kimball J.A."/>
            <person name="Haas M.W."/>
            <person name="Macchietto M."/>
            <person name="Kono T."/>
            <person name="Duquette J."/>
            <person name="Shao M."/>
        </authorList>
    </citation>
    <scope>NUCLEOTIDE SEQUENCE</scope>
    <source>
        <tissue evidence="1">Fresh leaf tissue</tissue>
    </source>
</reference>
<comment type="caution">
    <text evidence="1">The sequence shown here is derived from an EMBL/GenBank/DDBJ whole genome shotgun (WGS) entry which is preliminary data.</text>
</comment>
<accession>A0A8J5VK63</accession>
<protein>
    <submittedName>
        <fullName evidence="1">Uncharacterized protein</fullName>
    </submittedName>
</protein>
<dbReference type="EMBL" id="JAAALK010000290">
    <property type="protein sequence ID" value="KAG8047524.1"/>
    <property type="molecule type" value="Genomic_DNA"/>
</dbReference>
<dbReference type="AlphaFoldDB" id="A0A8J5VK63"/>
<reference evidence="1" key="1">
    <citation type="journal article" date="2021" name="bioRxiv">
        <title>Whole Genome Assembly and Annotation of Northern Wild Rice, Zizania palustris L., Supports a Whole Genome Duplication in the Zizania Genus.</title>
        <authorList>
            <person name="Haas M."/>
            <person name="Kono T."/>
            <person name="Macchietto M."/>
            <person name="Millas R."/>
            <person name="McGilp L."/>
            <person name="Shao M."/>
            <person name="Duquette J."/>
            <person name="Hirsch C.N."/>
            <person name="Kimball J."/>
        </authorList>
    </citation>
    <scope>NUCLEOTIDE SEQUENCE</scope>
    <source>
        <tissue evidence="1">Fresh leaf tissue</tissue>
    </source>
</reference>
<name>A0A8J5VK63_ZIZPA</name>
<gene>
    <name evidence="1" type="ORF">GUJ93_ZPchr0008g14085</name>
</gene>
<proteinExistence type="predicted"/>
<keyword evidence="2" id="KW-1185">Reference proteome</keyword>
<evidence type="ECO:0000313" key="1">
    <source>
        <dbReference type="EMBL" id="KAG8047524.1"/>
    </source>
</evidence>
<evidence type="ECO:0000313" key="2">
    <source>
        <dbReference type="Proteomes" id="UP000729402"/>
    </source>
</evidence>
<dbReference type="Proteomes" id="UP000729402">
    <property type="component" value="Unassembled WGS sequence"/>
</dbReference>
<organism evidence="1 2">
    <name type="scientific">Zizania palustris</name>
    <name type="common">Northern wild rice</name>
    <dbReference type="NCBI Taxonomy" id="103762"/>
    <lineage>
        <taxon>Eukaryota</taxon>
        <taxon>Viridiplantae</taxon>
        <taxon>Streptophyta</taxon>
        <taxon>Embryophyta</taxon>
        <taxon>Tracheophyta</taxon>
        <taxon>Spermatophyta</taxon>
        <taxon>Magnoliopsida</taxon>
        <taxon>Liliopsida</taxon>
        <taxon>Poales</taxon>
        <taxon>Poaceae</taxon>
        <taxon>BOP clade</taxon>
        <taxon>Oryzoideae</taxon>
        <taxon>Oryzeae</taxon>
        <taxon>Zizaniinae</taxon>
        <taxon>Zizania</taxon>
    </lineage>
</organism>